<dbReference type="KEGG" id="luo:HHL09_08470"/>
<protein>
    <submittedName>
        <fullName evidence="4">DUF1549 domain-containing protein</fullName>
    </submittedName>
</protein>
<dbReference type="Pfam" id="PF07587">
    <property type="entry name" value="PSD1"/>
    <property type="match status" value="1"/>
</dbReference>
<proteinExistence type="predicted"/>
<gene>
    <name evidence="4" type="ORF">HHL09_08470</name>
</gene>
<evidence type="ECO:0000259" key="2">
    <source>
        <dbReference type="Pfam" id="PF07583"/>
    </source>
</evidence>
<dbReference type="Proteomes" id="UP000501812">
    <property type="component" value="Chromosome"/>
</dbReference>
<dbReference type="Pfam" id="PF07583">
    <property type="entry name" value="PSCyt2"/>
    <property type="match status" value="1"/>
</dbReference>
<feature type="domain" description="DUF1553" evidence="3">
    <location>
        <begin position="475"/>
        <end position="710"/>
    </location>
</feature>
<dbReference type="RefSeq" id="WP_169454130.1">
    <property type="nucleotide sequence ID" value="NZ_CP051774.1"/>
</dbReference>
<dbReference type="AlphaFoldDB" id="A0A858RG44"/>
<dbReference type="InterPro" id="IPR011444">
    <property type="entry name" value="DUF1549"/>
</dbReference>
<accession>A0A858RG44</accession>
<sequence length="923" mass="103192">MRLPIVMLALVSCTFAEQKHWAYVSPVKSEVPVQAHPVDSLLAAAWAKAGLKPAPLAAPHQWLERAAFTLTGLPPSDEQLRRFEENPDDATWRALIDELLASPAYGERWARHWMDVARYADTRGYNFDQDNRYPFAYTYRDWLIKAFNEDLPYDRFVKLQIAADLMVDRPDHPDLAALGFLTVGIRNGPVETIDDRVDVVTRGFMSSTVACARCHDHKTDPITTKDYYSLYSILENTDEPEDKPVIGKPVDEGAFAAYQTEVARLEDIDRQARQAIVDHVRSKEALPNYLELAWRAKKDDWDRGKATAEGFNRGKLRANALMRWKDFLAERAWKEDGPPRLRQWVQEMDAAPDDAARKALCEALANEWISPGEGTELAGLAKDGGCPLSYDVNRISEFMNQEDGNQRRQRASAMSKVMAEHPGSPPRAMSLSDRKEWSQAVIFLRGNPANRGETFDRQWLSFLGGGKYEDGKSPRLSLAEKIADPANPLTARVIVNRLWAWHFGAPLVEPGDFGPQTPRPELLPLLDTLAVAFQEKGGSIKEMHRLLLTSNAFKLDSVGAKENDAKDQANTFFWKWNRRRLDFETMRDRVLANSGALDTRGTGGRSVNLDNAGSDPRRSLYAFVDRYDLPGTFVSFDLPHPDHHSPKRVETTVPQQALYFLNGPLVLRQAERLTQDADFKGLPDDRARVTYVYHKLFRRVPAEDEIRGALDWIASASPKDYAPRLGGYWEVRHGPDVGKPTEELSSFPIFADNVWKTGPDPATAPVRWLNAGAGGGHASARHAMVLRWVATGAGHVRMIGNIKRTQKGGDTLAWRIDGEGQILAEAKLGPESESRLEGAWIDVKPGDTMDFVLRAPDGDSCGGVAWNIHVEGRENEGSPVVEVGDFASQFPTSDKPASGIAPADPWSDLVQMLWASNEFHFID</sequence>
<keyword evidence="5" id="KW-1185">Reference proteome</keyword>
<dbReference type="PANTHER" id="PTHR35889:SF3">
    <property type="entry name" value="F-BOX DOMAIN-CONTAINING PROTEIN"/>
    <property type="match status" value="1"/>
</dbReference>
<name>A0A858RG44_9BACT</name>
<organism evidence="4 5">
    <name type="scientific">Luteolibacter luteus</name>
    <dbReference type="NCBI Taxonomy" id="2728835"/>
    <lineage>
        <taxon>Bacteria</taxon>
        <taxon>Pseudomonadati</taxon>
        <taxon>Verrucomicrobiota</taxon>
        <taxon>Verrucomicrobiia</taxon>
        <taxon>Verrucomicrobiales</taxon>
        <taxon>Verrucomicrobiaceae</taxon>
        <taxon>Luteolibacter</taxon>
    </lineage>
</organism>
<evidence type="ECO:0000313" key="4">
    <source>
        <dbReference type="EMBL" id="QJE95817.1"/>
    </source>
</evidence>
<reference evidence="4 5" key="1">
    <citation type="submission" date="2020-04" db="EMBL/GenBank/DDBJ databases">
        <title>Luteolibacter sp. G-1-1-1 isolated from soil.</title>
        <authorList>
            <person name="Dahal R.H."/>
        </authorList>
    </citation>
    <scope>NUCLEOTIDE SEQUENCE [LARGE SCALE GENOMIC DNA]</scope>
    <source>
        <strain evidence="4 5">G-1-1-1</strain>
    </source>
</reference>
<dbReference type="EMBL" id="CP051774">
    <property type="protein sequence ID" value="QJE95817.1"/>
    <property type="molecule type" value="Genomic_DNA"/>
</dbReference>
<evidence type="ECO:0000256" key="1">
    <source>
        <dbReference type="SAM" id="MobiDB-lite"/>
    </source>
</evidence>
<evidence type="ECO:0000313" key="5">
    <source>
        <dbReference type="Proteomes" id="UP000501812"/>
    </source>
</evidence>
<evidence type="ECO:0000259" key="3">
    <source>
        <dbReference type="Pfam" id="PF07587"/>
    </source>
</evidence>
<feature type="domain" description="DUF1549" evidence="2">
    <location>
        <begin position="37"/>
        <end position="238"/>
    </location>
</feature>
<dbReference type="PANTHER" id="PTHR35889">
    <property type="entry name" value="CYCLOINULO-OLIGOSACCHARIDE FRUCTANOTRANSFERASE-RELATED"/>
    <property type="match status" value="1"/>
</dbReference>
<dbReference type="InterPro" id="IPR022655">
    <property type="entry name" value="DUF1553"/>
</dbReference>
<feature type="region of interest" description="Disordered" evidence="1">
    <location>
        <begin position="402"/>
        <end position="431"/>
    </location>
</feature>